<dbReference type="Proteomes" id="UP000615326">
    <property type="component" value="Unassembled WGS sequence"/>
</dbReference>
<dbReference type="EMBL" id="WOSW01000001">
    <property type="protein sequence ID" value="NHO31016.1"/>
    <property type="molecule type" value="Genomic_DNA"/>
</dbReference>
<proteinExistence type="predicted"/>
<gene>
    <name evidence="1" type="ORF">GOB84_00280</name>
</gene>
<protein>
    <submittedName>
        <fullName evidence="1">Uncharacterized protein</fullName>
    </submittedName>
</protein>
<comment type="caution">
    <text evidence="1">The sequence shown here is derived from an EMBL/GenBank/DDBJ whole genome shotgun (WGS) entry which is preliminary data.</text>
</comment>
<keyword evidence="2" id="KW-1185">Reference proteome</keyword>
<accession>A0ABX0K7N3</accession>
<organism evidence="1 2">
    <name type="scientific">Acetobacter fallax</name>
    <dbReference type="NCBI Taxonomy" id="1737473"/>
    <lineage>
        <taxon>Bacteria</taxon>
        <taxon>Pseudomonadati</taxon>
        <taxon>Pseudomonadota</taxon>
        <taxon>Alphaproteobacteria</taxon>
        <taxon>Acetobacterales</taxon>
        <taxon>Acetobacteraceae</taxon>
        <taxon>Acetobacter</taxon>
    </lineage>
</organism>
<evidence type="ECO:0000313" key="2">
    <source>
        <dbReference type="Proteomes" id="UP000615326"/>
    </source>
</evidence>
<evidence type="ECO:0000313" key="1">
    <source>
        <dbReference type="EMBL" id="NHO31016.1"/>
    </source>
</evidence>
<sequence>MPTEALYFDREWYVRTYPDVAQSGMDPVRHFRECGDREGRNPNPHFNARLYLAANPDAAHGSLTPFEHFIMYGIEERRRLRPDIL</sequence>
<name>A0ABX0K7N3_9PROT</name>
<reference evidence="1 2" key="1">
    <citation type="journal article" date="2020" name="Int. J. Syst. Evol. Microbiol.">
        <title>Novel acetic acid bacteria from cider fermentations: Acetobacter conturbans sp. nov. and Acetobacter fallax sp. nov.</title>
        <authorList>
            <person name="Sombolestani A.S."/>
            <person name="Cleenwerck I."/>
            <person name="Cnockaert M."/>
            <person name="Borremans W."/>
            <person name="Wieme A.D."/>
            <person name="De Vuyst L."/>
            <person name="Vandamme P."/>
        </authorList>
    </citation>
    <scope>NUCLEOTIDE SEQUENCE [LARGE SCALE GENOMIC DNA]</scope>
    <source>
        <strain evidence="1 2">LMG 1637</strain>
    </source>
</reference>